<dbReference type="Gene3D" id="3.40.50.620">
    <property type="entry name" value="HUPs"/>
    <property type="match status" value="1"/>
</dbReference>
<organism evidence="3 4">
    <name type="scientific">Caballeronia temeraria</name>
    <dbReference type="NCBI Taxonomy" id="1777137"/>
    <lineage>
        <taxon>Bacteria</taxon>
        <taxon>Pseudomonadati</taxon>
        <taxon>Pseudomonadota</taxon>
        <taxon>Betaproteobacteria</taxon>
        <taxon>Burkholderiales</taxon>
        <taxon>Burkholderiaceae</taxon>
        <taxon>Caballeronia</taxon>
    </lineage>
</organism>
<dbReference type="STRING" id="1777137.AWB76_02903"/>
<keyword evidence="4" id="KW-1185">Reference proteome</keyword>
<reference evidence="4" key="1">
    <citation type="submission" date="2016-01" db="EMBL/GenBank/DDBJ databases">
        <authorList>
            <person name="Peeters Charlotte."/>
        </authorList>
    </citation>
    <scope>NUCLEOTIDE SEQUENCE [LARGE SCALE GENOMIC DNA]</scope>
</reference>
<dbReference type="Proteomes" id="UP000054624">
    <property type="component" value="Unassembled WGS sequence"/>
</dbReference>
<dbReference type="PANTHER" id="PTHR46268:SF15">
    <property type="entry name" value="UNIVERSAL STRESS PROTEIN HP_0031"/>
    <property type="match status" value="1"/>
</dbReference>
<protein>
    <submittedName>
        <fullName evidence="3">UspA domain-containing protein</fullName>
    </submittedName>
</protein>
<sequence length="146" mass="15925">MYRNIIIALDGSESSQRALNEAIRMAKISGALVHAVFVADTAALSSFPVGYRSEVFRDARRMLDEGRARVRAAGLECETQLLETHTPDDSIAACLQRRVVQLQADLVVMGTHGRSGVRRLVLGSVAEAFVRDSTCPVLLIRSQAQT</sequence>
<dbReference type="Pfam" id="PF00582">
    <property type="entry name" value="Usp"/>
    <property type="match status" value="1"/>
</dbReference>
<comment type="similarity">
    <text evidence="1">Belongs to the universal stress protein A family.</text>
</comment>
<dbReference type="InterPro" id="IPR006015">
    <property type="entry name" value="Universal_stress_UspA"/>
</dbReference>
<accession>A0A158ARZ3</accession>
<evidence type="ECO:0000313" key="4">
    <source>
        <dbReference type="Proteomes" id="UP000054624"/>
    </source>
</evidence>
<dbReference type="SUPFAM" id="SSF52402">
    <property type="entry name" value="Adenine nucleotide alpha hydrolases-like"/>
    <property type="match status" value="1"/>
</dbReference>
<dbReference type="CDD" id="cd00293">
    <property type="entry name" value="USP-like"/>
    <property type="match status" value="1"/>
</dbReference>
<dbReference type="PRINTS" id="PR01438">
    <property type="entry name" value="UNVRSLSTRESS"/>
</dbReference>
<evidence type="ECO:0000256" key="1">
    <source>
        <dbReference type="ARBA" id="ARBA00008791"/>
    </source>
</evidence>
<dbReference type="OrthoDB" id="8547832at2"/>
<evidence type="ECO:0000259" key="2">
    <source>
        <dbReference type="Pfam" id="PF00582"/>
    </source>
</evidence>
<dbReference type="InterPro" id="IPR014729">
    <property type="entry name" value="Rossmann-like_a/b/a_fold"/>
</dbReference>
<dbReference type="AlphaFoldDB" id="A0A158ARZ3"/>
<dbReference type="InterPro" id="IPR006016">
    <property type="entry name" value="UspA"/>
</dbReference>
<proteinExistence type="inferred from homology"/>
<name>A0A158ARZ3_9BURK</name>
<evidence type="ECO:0000313" key="3">
    <source>
        <dbReference type="EMBL" id="SAK60420.1"/>
    </source>
</evidence>
<dbReference type="EMBL" id="FCOI02000008">
    <property type="protein sequence ID" value="SAK60420.1"/>
    <property type="molecule type" value="Genomic_DNA"/>
</dbReference>
<gene>
    <name evidence="3" type="ORF">AWB76_02903</name>
</gene>
<dbReference type="RefSeq" id="WP_061160759.1">
    <property type="nucleotide sequence ID" value="NZ_FCOI02000008.1"/>
</dbReference>
<feature type="domain" description="UspA" evidence="2">
    <location>
        <begin position="1"/>
        <end position="141"/>
    </location>
</feature>
<dbReference type="PANTHER" id="PTHR46268">
    <property type="entry name" value="STRESS RESPONSE PROTEIN NHAX"/>
    <property type="match status" value="1"/>
</dbReference>